<accession>A0A6A6XFK4</accession>
<feature type="chain" id="PRO_5025623115" description="DNA recombination and repair protein Rad51-like C-terminal domain-containing protein" evidence="2">
    <location>
        <begin position="28"/>
        <end position="385"/>
    </location>
</feature>
<dbReference type="InterPro" id="IPR027417">
    <property type="entry name" value="P-loop_NTPase"/>
</dbReference>
<dbReference type="OrthoDB" id="336321at2759"/>
<evidence type="ECO:0000313" key="3">
    <source>
        <dbReference type="EMBL" id="KAF2794823.1"/>
    </source>
</evidence>
<feature type="region of interest" description="Disordered" evidence="1">
    <location>
        <begin position="237"/>
        <end position="288"/>
    </location>
</feature>
<evidence type="ECO:0000256" key="1">
    <source>
        <dbReference type="SAM" id="MobiDB-lite"/>
    </source>
</evidence>
<organism evidence="3 4">
    <name type="scientific">Melanomma pulvis-pyrius CBS 109.77</name>
    <dbReference type="NCBI Taxonomy" id="1314802"/>
    <lineage>
        <taxon>Eukaryota</taxon>
        <taxon>Fungi</taxon>
        <taxon>Dikarya</taxon>
        <taxon>Ascomycota</taxon>
        <taxon>Pezizomycotina</taxon>
        <taxon>Dothideomycetes</taxon>
        <taxon>Pleosporomycetidae</taxon>
        <taxon>Pleosporales</taxon>
        <taxon>Melanommataceae</taxon>
        <taxon>Melanomma</taxon>
    </lineage>
</organism>
<protein>
    <recommendedName>
        <fullName evidence="5">DNA recombination and repair protein Rad51-like C-terminal domain-containing protein</fullName>
    </recommendedName>
</protein>
<gene>
    <name evidence="3" type="ORF">K505DRAFT_360720</name>
</gene>
<keyword evidence="4" id="KW-1185">Reference proteome</keyword>
<proteinExistence type="predicted"/>
<keyword evidence="2" id="KW-0732">Signal</keyword>
<feature type="compositionally biased region" description="Basic and acidic residues" evidence="1">
    <location>
        <begin position="167"/>
        <end position="182"/>
    </location>
</feature>
<dbReference type="Gene3D" id="3.40.50.300">
    <property type="entry name" value="P-loop containing nucleotide triphosphate hydrolases"/>
    <property type="match status" value="1"/>
</dbReference>
<evidence type="ECO:0008006" key="5">
    <source>
        <dbReference type="Google" id="ProtNLM"/>
    </source>
</evidence>
<dbReference type="EMBL" id="MU001878">
    <property type="protein sequence ID" value="KAF2794823.1"/>
    <property type="molecule type" value="Genomic_DNA"/>
</dbReference>
<evidence type="ECO:0000256" key="2">
    <source>
        <dbReference type="SAM" id="SignalP"/>
    </source>
</evidence>
<dbReference type="Proteomes" id="UP000799757">
    <property type="component" value="Unassembled WGS sequence"/>
</dbReference>
<feature type="signal peptide" evidence="2">
    <location>
        <begin position="1"/>
        <end position="27"/>
    </location>
</feature>
<reference evidence="3" key="1">
    <citation type="journal article" date="2020" name="Stud. Mycol.">
        <title>101 Dothideomycetes genomes: a test case for predicting lifestyles and emergence of pathogens.</title>
        <authorList>
            <person name="Haridas S."/>
            <person name="Albert R."/>
            <person name="Binder M."/>
            <person name="Bloem J."/>
            <person name="Labutti K."/>
            <person name="Salamov A."/>
            <person name="Andreopoulos B."/>
            <person name="Baker S."/>
            <person name="Barry K."/>
            <person name="Bills G."/>
            <person name="Bluhm B."/>
            <person name="Cannon C."/>
            <person name="Castanera R."/>
            <person name="Culley D."/>
            <person name="Daum C."/>
            <person name="Ezra D."/>
            <person name="Gonzalez J."/>
            <person name="Henrissat B."/>
            <person name="Kuo A."/>
            <person name="Liang C."/>
            <person name="Lipzen A."/>
            <person name="Lutzoni F."/>
            <person name="Magnuson J."/>
            <person name="Mondo S."/>
            <person name="Nolan M."/>
            <person name="Ohm R."/>
            <person name="Pangilinan J."/>
            <person name="Park H.-J."/>
            <person name="Ramirez L."/>
            <person name="Alfaro M."/>
            <person name="Sun H."/>
            <person name="Tritt A."/>
            <person name="Yoshinaga Y."/>
            <person name="Zwiers L.-H."/>
            <person name="Turgeon B."/>
            <person name="Goodwin S."/>
            <person name="Spatafora J."/>
            <person name="Crous P."/>
            <person name="Grigoriev I."/>
        </authorList>
    </citation>
    <scope>NUCLEOTIDE SEQUENCE</scope>
    <source>
        <strain evidence="3">CBS 109.77</strain>
    </source>
</reference>
<sequence length="385" mass="41588">MESFLICTQLALGLLTTSLLSSPSSLAAIIDTTGNLDVLRIYSLLIMQLHQDSHLLRIQKDAVGSVDLAVDDLARKMLDRVKIMRVFDLEGVVEAMEEIGEGLEGKGEGEEMKNREQEVVVEKKSLTVPKRKTVIADSEDEDEDDEEMLFDNPAANIIPMPPLEVSKNPERSKTPERGEEGVDEGKVSFVLIDNLAHVLNPLLKKDYVHATAQSTHLLRTLTTLTRTHTLHTLLLNPAPLPLSRSPASTSTTAAPSTLTSHNQDPNIHHPAPPPQQQHSKPVPAKPPSIFGSVTNIPALSHILPRYLDLHVLVERLPKGKADAKVVYANGGGSVKKGVGMGIGIGGPRRKDGAGEMVCVVEVLNMREGSGVGAWGVFEEGGGQRA</sequence>
<dbReference type="AlphaFoldDB" id="A0A6A6XFK4"/>
<feature type="compositionally biased region" description="Low complexity" evidence="1">
    <location>
        <begin position="237"/>
        <end position="261"/>
    </location>
</feature>
<evidence type="ECO:0000313" key="4">
    <source>
        <dbReference type="Proteomes" id="UP000799757"/>
    </source>
</evidence>
<name>A0A6A6XFK4_9PLEO</name>
<feature type="region of interest" description="Disordered" evidence="1">
    <location>
        <begin position="156"/>
        <end position="182"/>
    </location>
</feature>